<dbReference type="GO" id="GO:0016491">
    <property type="term" value="F:oxidoreductase activity"/>
    <property type="evidence" value="ECO:0007669"/>
    <property type="project" value="UniProtKB-KW"/>
</dbReference>
<evidence type="ECO:0000256" key="2">
    <source>
        <dbReference type="ARBA" id="ARBA00022857"/>
    </source>
</evidence>
<dbReference type="InterPro" id="IPR036291">
    <property type="entry name" value="NAD(P)-bd_dom_sf"/>
</dbReference>
<dbReference type="EMBL" id="JAJTJA010000012">
    <property type="protein sequence ID" value="KAH8691147.1"/>
    <property type="molecule type" value="Genomic_DNA"/>
</dbReference>
<dbReference type="AlphaFoldDB" id="A0AAD4PVT2"/>
<dbReference type="Pfam" id="PF13561">
    <property type="entry name" value="adh_short_C2"/>
    <property type="match status" value="1"/>
</dbReference>
<accession>A0AAD4PVT2</accession>
<dbReference type="PANTHER" id="PTHR24320">
    <property type="entry name" value="RETINOL DEHYDROGENASE"/>
    <property type="match status" value="1"/>
</dbReference>
<keyword evidence="5" id="KW-1185">Reference proteome</keyword>
<dbReference type="Gene3D" id="3.40.50.720">
    <property type="entry name" value="NAD(P)-binding Rossmann-like Domain"/>
    <property type="match status" value="1"/>
</dbReference>
<dbReference type="PANTHER" id="PTHR24320:SF283">
    <property type="entry name" value="RETINOL DEHYDROGENASE 11"/>
    <property type="match status" value="1"/>
</dbReference>
<evidence type="ECO:0000313" key="5">
    <source>
        <dbReference type="Proteomes" id="UP001201262"/>
    </source>
</evidence>
<evidence type="ECO:0000313" key="4">
    <source>
        <dbReference type="EMBL" id="KAH8691147.1"/>
    </source>
</evidence>
<sequence>MNMAFSAQSTGEEVSQILSGQIKGSNALITGVTPGSIGFTAALHISQHKPNLLILAGRNISSLKTAQDTILSTTAHAPTIKLLVLDLSSQESIRQAAAEVNSYPDPITHLVNSAGVMASPYATTADGIELQFGTNHIGHFLFTNLVLPRVLSSAGTLRVVNVSSAGHKRGPVRFDDIGFNNGQDYDKWAAYGQSKTANMLFSVSLAQKLSDKGVEAFSLYPGRILTGIARHLKDEEMMKAGWMREDGSLIQDPKLNWRSLSQTAATLIVATYDGSISGRNGSYMVNNVVSNGDAEEYALDPVNAERLWMLSEELVGQKFTY</sequence>
<gene>
    <name evidence="4" type="ORF">BGW36DRAFT_327349</name>
</gene>
<dbReference type="Proteomes" id="UP001201262">
    <property type="component" value="Unassembled WGS sequence"/>
</dbReference>
<comment type="caution">
    <text evidence="4">The sequence shown here is derived from an EMBL/GenBank/DDBJ whole genome shotgun (WGS) entry which is preliminary data.</text>
</comment>
<evidence type="ECO:0000256" key="1">
    <source>
        <dbReference type="ARBA" id="ARBA00006484"/>
    </source>
</evidence>
<keyword evidence="3" id="KW-0560">Oxidoreductase</keyword>
<proteinExistence type="inferred from homology"/>
<dbReference type="SUPFAM" id="SSF51735">
    <property type="entry name" value="NAD(P)-binding Rossmann-fold domains"/>
    <property type="match status" value="1"/>
</dbReference>
<protein>
    <submittedName>
        <fullName evidence="4">Short-chain dehydrogenase</fullName>
    </submittedName>
</protein>
<dbReference type="PRINTS" id="PR00081">
    <property type="entry name" value="GDHRDH"/>
</dbReference>
<name>A0AAD4PVT2_9EURO</name>
<keyword evidence="2" id="KW-0521">NADP</keyword>
<dbReference type="InterPro" id="IPR002347">
    <property type="entry name" value="SDR_fam"/>
</dbReference>
<reference evidence="4" key="1">
    <citation type="submission" date="2021-12" db="EMBL/GenBank/DDBJ databases">
        <title>Convergent genome expansion in fungi linked to evolution of root-endophyte symbiosis.</title>
        <authorList>
            <consortium name="DOE Joint Genome Institute"/>
            <person name="Ke Y.-H."/>
            <person name="Bonito G."/>
            <person name="Liao H.-L."/>
            <person name="Looney B."/>
            <person name="Rojas-Flechas A."/>
            <person name="Nash J."/>
            <person name="Hameed K."/>
            <person name="Schadt C."/>
            <person name="Martin F."/>
            <person name="Crous P.W."/>
            <person name="Miettinen O."/>
            <person name="Magnuson J.K."/>
            <person name="Labbe J."/>
            <person name="Jacobson D."/>
            <person name="Doktycz M.J."/>
            <person name="Veneault-Fourrey C."/>
            <person name="Kuo A."/>
            <person name="Mondo S."/>
            <person name="Calhoun S."/>
            <person name="Riley R."/>
            <person name="Ohm R."/>
            <person name="LaButti K."/>
            <person name="Andreopoulos B."/>
            <person name="Pangilinan J."/>
            <person name="Nolan M."/>
            <person name="Tritt A."/>
            <person name="Clum A."/>
            <person name="Lipzen A."/>
            <person name="Daum C."/>
            <person name="Barry K."/>
            <person name="Grigoriev I.V."/>
            <person name="Vilgalys R."/>
        </authorList>
    </citation>
    <scope>NUCLEOTIDE SEQUENCE</scope>
    <source>
        <strain evidence="4">PMI_201</strain>
    </source>
</reference>
<comment type="similarity">
    <text evidence="1">Belongs to the short-chain dehydrogenases/reductases (SDR) family.</text>
</comment>
<dbReference type="GeneID" id="70243040"/>
<evidence type="ECO:0000256" key="3">
    <source>
        <dbReference type="ARBA" id="ARBA00023002"/>
    </source>
</evidence>
<organism evidence="4 5">
    <name type="scientific">Talaromyces proteolyticus</name>
    <dbReference type="NCBI Taxonomy" id="1131652"/>
    <lineage>
        <taxon>Eukaryota</taxon>
        <taxon>Fungi</taxon>
        <taxon>Dikarya</taxon>
        <taxon>Ascomycota</taxon>
        <taxon>Pezizomycotina</taxon>
        <taxon>Eurotiomycetes</taxon>
        <taxon>Eurotiomycetidae</taxon>
        <taxon>Eurotiales</taxon>
        <taxon>Trichocomaceae</taxon>
        <taxon>Talaromyces</taxon>
        <taxon>Talaromyces sect. Bacilispori</taxon>
    </lineage>
</organism>
<dbReference type="RefSeq" id="XP_046067239.1">
    <property type="nucleotide sequence ID" value="XM_046212753.1"/>
</dbReference>